<organism evidence="2 3">
    <name type="scientific">Panicum virgatum</name>
    <name type="common">Blackwell switchgrass</name>
    <dbReference type="NCBI Taxonomy" id="38727"/>
    <lineage>
        <taxon>Eukaryota</taxon>
        <taxon>Viridiplantae</taxon>
        <taxon>Streptophyta</taxon>
        <taxon>Embryophyta</taxon>
        <taxon>Tracheophyta</taxon>
        <taxon>Spermatophyta</taxon>
        <taxon>Magnoliopsida</taxon>
        <taxon>Liliopsida</taxon>
        <taxon>Poales</taxon>
        <taxon>Poaceae</taxon>
        <taxon>PACMAD clade</taxon>
        <taxon>Panicoideae</taxon>
        <taxon>Panicodae</taxon>
        <taxon>Paniceae</taxon>
        <taxon>Panicinae</taxon>
        <taxon>Panicum</taxon>
        <taxon>Panicum sect. Hiantes</taxon>
    </lineage>
</organism>
<protein>
    <submittedName>
        <fullName evidence="2">Uncharacterized protein</fullName>
    </submittedName>
</protein>
<sequence length="226" mass="24858">MMVLRLHRGATARMTSTTRFKVAGRPKTERYKGSGEKKKRKKCPICLDFGHHWHTCKKGNLEDIAAMQAIRGSPKKKAKSAHSSIVPLEEDAPAASMSFPPRTWRKQPLPKKTNCDDCTPEVSRSQSLEISSKTKGKQKKNSSGLSKRSRSGSNQPETTAIEEVAKKVPKKIAKKVTKKVAKKGQGAKDVSISLVPLDSPSIGIRSKKTQPSSPAMSTRSKRRLSL</sequence>
<reference evidence="2" key="1">
    <citation type="submission" date="2020-05" db="EMBL/GenBank/DDBJ databases">
        <title>WGS assembly of Panicum virgatum.</title>
        <authorList>
            <person name="Lovell J.T."/>
            <person name="Jenkins J."/>
            <person name="Shu S."/>
            <person name="Juenger T.E."/>
            <person name="Schmutz J."/>
        </authorList>
    </citation>
    <scope>NUCLEOTIDE SEQUENCE</scope>
    <source>
        <strain evidence="2">AP13</strain>
    </source>
</reference>
<name>A0A8T0Q930_PANVG</name>
<accession>A0A8T0Q930</accession>
<evidence type="ECO:0000313" key="2">
    <source>
        <dbReference type="EMBL" id="KAG2569728.1"/>
    </source>
</evidence>
<gene>
    <name evidence="2" type="ORF">PVAP13_7NG437201</name>
</gene>
<feature type="compositionally biased region" description="Polar residues" evidence="1">
    <location>
        <begin position="209"/>
        <end position="218"/>
    </location>
</feature>
<keyword evidence="3" id="KW-1185">Reference proteome</keyword>
<dbReference type="Proteomes" id="UP000823388">
    <property type="component" value="Chromosome 7N"/>
</dbReference>
<evidence type="ECO:0000256" key="1">
    <source>
        <dbReference type="SAM" id="MobiDB-lite"/>
    </source>
</evidence>
<dbReference type="AlphaFoldDB" id="A0A8T0Q930"/>
<feature type="compositionally biased region" description="Polar residues" evidence="1">
    <location>
        <begin position="122"/>
        <end position="133"/>
    </location>
</feature>
<feature type="compositionally biased region" description="Basic residues" evidence="1">
    <location>
        <begin position="167"/>
        <end position="182"/>
    </location>
</feature>
<proteinExistence type="predicted"/>
<evidence type="ECO:0000313" key="3">
    <source>
        <dbReference type="Proteomes" id="UP000823388"/>
    </source>
</evidence>
<comment type="caution">
    <text evidence="2">The sequence shown here is derived from an EMBL/GenBank/DDBJ whole genome shotgun (WGS) entry which is preliminary data.</text>
</comment>
<dbReference type="EMBL" id="CM029050">
    <property type="protein sequence ID" value="KAG2569728.1"/>
    <property type="molecule type" value="Genomic_DNA"/>
</dbReference>
<feature type="region of interest" description="Disordered" evidence="1">
    <location>
        <begin position="73"/>
        <end position="226"/>
    </location>
</feature>
<feature type="compositionally biased region" description="Low complexity" evidence="1">
    <location>
        <begin position="141"/>
        <end position="154"/>
    </location>
</feature>